<comment type="caution">
    <text evidence="3">The sequence shown here is derived from an EMBL/GenBank/DDBJ whole genome shotgun (WGS) entry which is preliminary data.</text>
</comment>
<keyword evidence="1" id="KW-0175">Coiled coil</keyword>
<feature type="coiled-coil region" evidence="1">
    <location>
        <begin position="644"/>
        <end position="671"/>
    </location>
</feature>
<gene>
    <name evidence="3" type="ORF">ORQ98_17910</name>
</gene>
<dbReference type="Pfam" id="PF20249">
    <property type="entry name" value="VasX_N"/>
    <property type="match status" value="1"/>
</dbReference>
<dbReference type="InterPro" id="IPR046864">
    <property type="entry name" value="VasX_N"/>
</dbReference>
<dbReference type="EMBL" id="JAPMOU010000025">
    <property type="protein sequence ID" value="MDE1463831.1"/>
    <property type="molecule type" value="Genomic_DNA"/>
</dbReference>
<dbReference type="CDD" id="cd20708">
    <property type="entry name" value="MIX_IV"/>
    <property type="match status" value="1"/>
</dbReference>
<proteinExistence type="predicted"/>
<reference evidence="3 4" key="1">
    <citation type="submission" date="2022-11" db="EMBL/GenBank/DDBJ databases">
        <title>Spartinivicinus poritis sp. nov., isolated from scleractinian coral Porites lutea.</title>
        <authorList>
            <person name="Zhang G."/>
            <person name="Cai L."/>
            <person name="Wei Q."/>
        </authorList>
    </citation>
    <scope>NUCLEOTIDE SEQUENCE [LARGE SCALE GENOMIC DNA]</scope>
    <source>
        <strain evidence="3 4">A2-2</strain>
    </source>
</reference>
<evidence type="ECO:0000256" key="1">
    <source>
        <dbReference type="SAM" id="Coils"/>
    </source>
</evidence>
<feature type="coiled-coil region" evidence="1">
    <location>
        <begin position="327"/>
        <end position="354"/>
    </location>
</feature>
<protein>
    <recommendedName>
        <fullName evidence="2">Toxin VasX N-terminal region domain-containing protein</fullName>
    </recommendedName>
</protein>
<sequence>MSQYNEANVAAFNEPATDPKQPGQSCPYKSKFIYLIPVRYAMVETQPPPHLAVNPGYYTEAKPLGVRLPREGYLYYIHSDNPQQLIEKSINAQGKLSSSPIKLPKQGTLHAAYSEVKWSEKKRSEIINNINNCRSRYMQTFSISAFCAIGSKDMLPVKDAADIVAECQLPLPATQLDPEMSLPFEQKPFSWIHDKLACQSGGEAMSTLTDGVPPDDSALLILHDLFGILKDIDALQGKLFNERNDWYEKNKQKLNTGKFINGLYKIRGYEIADQLKENEDTKNFPPLTPAQAKKLERITQAQNQAIIKKEKLSHETYGREHKLTKRGQQLSKEIRQHQQDAQQLKAELRAELGEAHYEQVMEVTDDYREQKTAMYIDDSWFGRARIRDLVKTRELDNYMANVDTLARRLTKLEDNIIADRKVFSPKFNQLVWYFDMESSDQHKHLLENHLACITHLCTDSKGKGIKLARELYLEKIGRDNYAALFLEGYDVAVSDYNNLMGSLDSAQGAFSANNDAQELISVTDISAISPQLAQQMSRHPQLAGGILAALTPAYIDELKEAATRASGNNMYQRLNNLAINFTPGFKKTILSAAREGDFTIEYPSTASIAKAEQALDEINDLARPFRDLAKEKRLAKKRYKTATRNNNESAIALAKAELKEITDQFNEMNQRIHQRSDLISEMISPAPTNAGNCGFVIRGLTPETISEIDGHARDIRQGILNGYGVGRTQTVKGIASSIKIPLFLSLMSIATFWSTYSEVSNKPKLNSEDWLSLVADGLGVVSATTSMLMEGLRHPIQEGITSTSNPLLAEKLGKLFIGGTFTIAFFDAVGTLADLGVKSFEISKALKNKDTASAVGAAFGLVGDISVLIGNTKQLFYAYRAYRFARLTGQSFTTALSRFATPITGVWPWLLAGSLLILIGEMVYELYKRPPLMRWLASSIWGNESKGWSYQEEQQKLAETISTAEIEATTKTSQHFDKNANSPHAVYKKYSLSITIHCMGITQASFNKKATPLQLSVVAVTLPQFNNQRKLISKAGLENYTYDFIDNMDISFPNNNLMQIELNWTKEALQAYKKFPNYHYT</sequence>
<keyword evidence="4" id="KW-1185">Reference proteome</keyword>
<dbReference type="RefSeq" id="WP_274690165.1">
    <property type="nucleotide sequence ID" value="NZ_JAPMOU010000025.1"/>
</dbReference>
<accession>A0ABT5UCV5</accession>
<organism evidence="3 4">
    <name type="scientific">Spartinivicinus poritis</name>
    <dbReference type="NCBI Taxonomy" id="2994640"/>
    <lineage>
        <taxon>Bacteria</taxon>
        <taxon>Pseudomonadati</taxon>
        <taxon>Pseudomonadota</taxon>
        <taxon>Gammaproteobacteria</taxon>
        <taxon>Oceanospirillales</taxon>
        <taxon>Zooshikellaceae</taxon>
        <taxon>Spartinivicinus</taxon>
    </lineage>
</organism>
<evidence type="ECO:0000313" key="4">
    <source>
        <dbReference type="Proteomes" id="UP001528823"/>
    </source>
</evidence>
<evidence type="ECO:0000259" key="2">
    <source>
        <dbReference type="Pfam" id="PF20249"/>
    </source>
</evidence>
<dbReference type="Proteomes" id="UP001528823">
    <property type="component" value="Unassembled WGS sequence"/>
</dbReference>
<feature type="domain" description="Toxin VasX N-terminal region" evidence="2">
    <location>
        <begin position="26"/>
        <end position="145"/>
    </location>
</feature>
<name>A0ABT5UCV5_9GAMM</name>
<evidence type="ECO:0000313" key="3">
    <source>
        <dbReference type="EMBL" id="MDE1463831.1"/>
    </source>
</evidence>